<name>A0A7V1LNM8_CALAY</name>
<protein>
    <submittedName>
        <fullName evidence="2">Adenine nucleotide alpha hydrolase</fullName>
    </submittedName>
</protein>
<dbReference type="Gene3D" id="3.40.50.620">
    <property type="entry name" value="HUPs"/>
    <property type="match status" value="1"/>
</dbReference>
<reference evidence="2" key="1">
    <citation type="journal article" date="2020" name="mSystems">
        <title>Genome- and Community-Level Interaction Insights into Carbon Utilization and Element Cycling Functions of Hydrothermarchaeota in Hydrothermal Sediment.</title>
        <authorList>
            <person name="Zhou Z."/>
            <person name="Liu Y."/>
            <person name="Xu W."/>
            <person name="Pan J."/>
            <person name="Luo Z.H."/>
            <person name="Li M."/>
        </authorList>
    </citation>
    <scope>NUCLEOTIDE SEQUENCE [LARGE SCALE GENOMIC DNA]</scope>
    <source>
        <strain evidence="2">HyVt-456</strain>
    </source>
</reference>
<comment type="caution">
    <text evidence="2">The sequence shown here is derived from an EMBL/GenBank/DDBJ whole genome shotgun (WGS) entry which is preliminary data.</text>
</comment>
<dbReference type="Proteomes" id="UP000886005">
    <property type="component" value="Unassembled WGS sequence"/>
</dbReference>
<feature type="domain" description="Diphthamide synthase" evidence="1">
    <location>
        <begin position="4"/>
        <end position="204"/>
    </location>
</feature>
<dbReference type="AlphaFoldDB" id="A0A7V1LNM8"/>
<evidence type="ECO:0000313" key="2">
    <source>
        <dbReference type="EMBL" id="HED11313.1"/>
    </source>
</evidence>
<dbReference type="InterPro" id="IPR002761">
    <property type="entry name" value="Diphthami_syn_dom"/>
</dbReference>
<sequence>MKKKVLISWSTGKDSAWSLYHMLRDSRYEIAGLFCTVNKKFARTAMHAVRLELLKLQAERLALPLDIIEIPYPCSNADYEEIMGRFVEKAKNRGVDGFAFGDLFLEDIRAYRVRQLKESGIRPIFPLWQQDTTALAREMIAGGLKTVITCIDPNKLSATFAGREYNEDLLRDLPAGIDPCGENGEFHTFVYDAPMFREAIAVTVGPVVERDGFIFADVRPGQ</sequence>
<gene>
    <name evidence="2" type="ORF">ENJ10_11545</name>
</gene>
<organism evidence="2">
    <name type="scientific">Caldithrix abyssi</name>
    <dbReference type="NCBI Taxonomy" id="187145"/>
    <lineage>
        <taxon>Bacteria</taxon>
        <taxon>Pseudomonadati</taxon>
        <taxon>Calditrichota</taxon>
        <taxon>Calditrichia</taxon>
        <taxon>Calditrichales</taxon>
        <taxon>Calditrichaceae</taxon>
        <taxon>Caldithrix</taxon>
    </lineage>
</organism>
<dbReference type="CDD" id="cd01994">
    <property type="entry name" value="AANH_PF0828-like"/>
    <property type="match status" value="1"/>
</dbReference>
<keyword evidence="2" id="KW-0378">Hydrolase</keyword>
<dbReference type="EMBL" id="DRLD01000321">
    <property type="protein sequence ID" value="HED11313.1"/>
    <property type="molecule type" value="Genomic_DNA"/>
</dbReference>
<dbReference type="SUPFAM" id="SSF52402">
    <property type="entry name" value="Adenine nucleotide alpha hydrolases-like"/>
    <property type="match status" value="1"/>
</dbReference>
<evidence type="ECO:0000259" key="1">
    <source>
        <dbReference type="Pfam" id="PF01902"/>
    </source>
</evidence>
<dbReference type="GO" id="GO:0016787">
    <property type="term" value="F:hydrolase activity"/>
    <property type="evidence" value="ECO:0007669"/>
    <property type="project" value="UniProtKB-KW"/>
</dbReference>
<dbReference type="Gene3D" id="3.90.1490.10">
    <property type="entry name" value="putative n-type atp pyrophosphatase, domain 2"/>
    <property type="match status" value="1"/>
</dbReference>
<dbReference type="Pfam" id="PF01902">
    <property type="entry name" value="Diphthami_syn_2"/>
    <property type="match status" value="1"/>
</dbReference>
<accession>A0A7V1LNM8</accession>
<dbReference type="InterPro" id="IPR014729">
    <property type="entry name" value="Rossmann-like_a/b/a_fold"/>
</dbReference>
<proteinExistence type="predicted"/>